<dbReference type="InterPro" id="IPR005135">
    <property type="entry name" value="Endo/exonuclease/phosphatase"/>
</dbReference>
<dbReference type="InterPro" id="IPR052560">
    <property type="entry name" value="RdDP_mobile_element"/>
</dbReference>
<keyword evidence="4" id="KW-1185">Reference proteome</keyword>
<evidence type="ECO:0000313" key="3">
    <source>
        <dbReference type="EMBL" id="KAJ8709247.1"/>
    </source>
</evidence>
<dbReference type="Gene3D" id="3.30.420.10">
    <property type="entry name" value="Ribonuclease H-like superfamily/Ribonuclease H"/>
    <property type="match status" value="1"/>
</dbReference>
<organism evidence="3 4">
    <name type="scientific">Mythimna separata</name>
    <name type="common">Oriental armyworm</name>
    <name type="synonym">Pseudaletia separata</name>
    <dbReference type="NCBI Taxonomy" id="271217"/>
    <lineage>
        <taxon>Eukaryota</taxon>
        <taxon>Metazoa</taxon>
        <taxon>Ecdysozoa</taxon>
        <taxon>Arthropoda</taxon>
        <taxon>Hexapoda</taxon>
        <taxon>Insecta</taxon>
        <taxon>Pterygota</taxon>
        <taxon>Neoptera</taxon>
        <taxon>Endopterygota</taxon>
        <taxon>Lepidoptera</taxon>
        <taxon>Glossata</taxon>
        <taxon>Ditrysia</taxon>
        <taxon>Noctuoidea</taxon>
        <taxon>Noctuidae</taxon>
        <taxon>Noctuinae</taxon>
        <taxon>Hadenini</taxon>
        <taxon>Mythimna</taxon>
    </lineage>
</organism>
<dbReference type="InterPro" id="IPR036397">
    <property type="entry name" value="RNaseH_sf"/>
</dbReference>
<dbReference type="GO" id="GO:0004523">
    <property type="term" value="F:RNA-DNA hybrid ribonuclease activity"/>
    <property type="evidence" value="ECO:0007669"/>
    <property type="project" value="InterPro"/>
</dbReference>
<dbReference type="Gene3D" id="3.60.10.10">
    <property type="entry name" value="Endonuclease/exonuclease/phosphatase"/>
    <property type="match status" value="1"/>
</dbReference>
<dbReference type="SUPFAM" id="SSF56672">
    <property type="entry name" value="DNA/RNA polymerases"/>
    <property type="match status" value="1"/>
</dbReference>
<dbReference type="InterPro" id="IPR036691">
    <property type="entry name" value="Endo/exonu/phosph_ase_sf"/>
</dbReference>
<accession>A0AAD7YAY2</accession>
<comment type="caution">
    <text evidence="3">The sequence shown here is derived from an EMBL/GenBank/DDBJ whole genome shotgun (WGS) entry which is preliminary data.</text>
</comment>
<dbReference type="InterPro" id="IPR002156">
    <property type="entry name" value="RNaseH_domain"/>
</dbReference>
<dbReference type="PANTHER" id="PTHR36688:SF2">
    <property type="entry name" value="ENDONUCLEASE_EXONUCLEASE_PHOSPHATASE DOMAIN-CONTAINING PROTEIN"/>
    <property type="match status" value="1"/>
</dbReference>
<dbReference type="SUPFAM" id="SSF53098">
    <property type="entry name" value="Ribonuclease H-like"/>
    <property type="match status" value="1"/>
</dbReference>
<name>A0AAD7YAY2_MYTSE</name>
<dbReference type="Pfam" id="PF00078">
    <property type="entry name" value="RVT_1"/>
    <property type="match status" value="1"/>
</dbReference>
<evidence type="ECO:0000259" key="1">
    <source>
        <dbReference type="PROSITE" id="PS50878"/>
    </source>
</evidence>
<feature type="domain" description="RNase H type-1" evidence="2">
    <location>
        <begin position="950"/>
        <end position="1082"/>
    </location>
</feature>
<dbReference type="PANTHER" id="PTHR36688">
    <property type="entry name" value="ENDO/EXONUCLEASE/PHOSPHATASE DOMAIN-CONTAINING PROTEIN"/>
    <property type="match status" value="1"/>
</dbReference>
<evidence type="ECO:0000259" key="2">
    <source>
        <dbReference type="PROSITE" id="PS50879"/>
    </source>
</evidence>
<proteinExistence type="predicted"/>
<dbReference type="CDD" id="cd01650">
    <property type="entry name" value="RT_nLTR_like"/>
    <property type="match status" value="1"/>
</dbReference>
<protein>
    <recommendedName>
        <fullName evidence="5">RNA-directed DNA polymerase from mobile element jockey</fullName>
    </recommendedName>
</protein>
<dbReference type="AlphaFoldDB" id="A0AAD7YAY2"/>
<dbReference type="InterPro" id="IPR043502">
    <property type="entry name" value="DNA/RNA_pol_sf"/>
</dbReference>
<dbReference type="PROSITE" id="PS50879">
    <property type="entry name" value="RNASE_H_1"/>
    <property type="match status" value="1"/>
</dbReference>
<evidence type="ECO:0000313" key="4">
    <source>
        <dbReference type="Proteomes" id="UP001231518"/>
    </source>
</evidence>
<dbReference type="InterPro" id="IPR012337">
    <property type="entry name" value="RNaseH-like_sf"/>
</dbReference>
<gene>
    <name evidence="3" type="ORF">PYW07_009073</name>
</gene>
<dbReference type="GO" id="GO:0071897">
    <property type="term" value="P:DNA biosynthetic process"/>
    <property type="evidence" value="ECO:0007669"/>
    <property type="project" value="UniProtKB-ARBA"/>
</dbReference>
<feature type="domain" description="Reverse transcriptase" evidence="1">
    <location>
        <begin position="466"/>
        <end position="739"/>
    </location>
</feature>
<dbReference type="GO" id="GO:0003676">
    <property type="term" value="F:nucleic acid binding"/>
    <property type="evidence" value="ECO:0007669"/>
    <property type="project" value="InterPro"/>
</dbReference>
<dbReference type="PROSITE" id="PS50878">
    <property type="entry name" value="RT_POL"/>
    <property type="match status" value="1"/>
</dbReference>
<dbReference type="Pfam" id="PF00075">
    <property type="entry name" value="RNase_H"/>
    <property type="match status" value="1"/>
</dbReference>
<dbReference type="Pfam" id="PF14529">
    <property type="entry name" value="Exo_endo_phos_2"/>
    <property type="match status" value="1"/>
</dbReference>
<dbReference type="EMBL" id="JARGEI010000024">
    <property type="protein sequence ID" value="KAJ8709247.1"/>
    <property type="molecule type" value="Genomic_DNA"/>
</dbReference>
<dbReference type="SUPFAM" id="SSF56219">
    <property type="entry name" value="DNase I-like"/>
    <property type="match status" value="1"/>
</dbReference>
<dbReference type="Proteomes" id="UP001231518">
    <property type="component" value="Chromosome 22"/>
</dbReference>
<dbReference type="GO" id="GO:0042575">
    <property type="term" value="C:DNA polymerase complex"/>
    <property type="evidence" value="ECO:0007669"/>
    <property type="project" value="UniProtKB-ARBA"/>
</dbReference>
<sequence>MDSDDGHRHMKINILQWNAQSLRPKITDFQALLHQEKIHIAILSETWFDPDSACRLSGYHIFRADRDDGYGGTAVFIHNSIKAIQCNVNISNSQIQIIHIKLLNCSHLENIISIYCPSSVRTRRSDWDEIFSITHHKTIIAGDMNGHHSNWSSRTDSRGNQIFDSVMDNNLCTLNDNSHTRLKLVNGAIQKSSPDITIVSTELALNISWRVMNENLGSDHLMIKICVENHNTINLKRRRNYKKADWQGYTQKIESDFSNFNSPPDHQASYNKFIDIINSAADQYIPMIKTNNNPLQANKFRPKPYWNNSLSHIVAQRRLALATFRRNPNPHNLEILQNKVSEAQKRIRQAKNKSYQEFCNSIDSVTSSSEMWRRMRWVKGYKAPASFVDKEKAESLLRSLTPDYVTPPAPTFTSCNTQLSNPVSVQEVINLIKNTDSAPGHDNISYSMLRHLPYNAKTVLTSIYNNILLSAFVPEQWKKVKIIPVPKPGIDSGLNSGVRPIALISCLCKVLHTIITRRLEWFLEKNELLSQDTTGFRRSKSCYDGLSRLVARVETGFSKKNPTVGCFIDVENAYNNVSVTSLLGILDNLGIGYVLCNYLWQYLHRRYLFVELHDNSLICRHSGVGIAQGDPLSPLLFNAATITVCRSISNVFISQYADDFVIYDTQKRLSDSVSHIQNALHIFQNIMKDLGLNISQKKTKVCLFSRGRRNTKIHLFVNDSLIDQVDCIKYLGMWLDSSLKWGKHINEIREKICRYLNIFKVLSGGKWGIHPSHLRRLYIAIIRSRMDYGCFLYGRCANGHLLKLDRVQNQAMRIMGGFIRSTPIHTMESELCLQPLFIRRLFLTGKFYLRSKSVRNNIIISILEELSNQCHGPYWRNKKLPLLIDVHREYSEKPLHSSSILDIYSLDTWVTNVDLCGVVEVKIDGVSGAKRLINVTDLNNTCVNMIVNKFSEHYKIFTDGSKDGSDLGAAYFDPQCDTKAKFKINSKISIMYCELIAISEALLYLLTINHDHFVIFSDSKSSLQHLARVPSSLRGCPIAITILDLICKFKSLNKSITIQWIPSHVGIMGNEVADLAARQASYEGIDYSCLPLYSDWLGYVKDMCRHNWHEYFNERSKMKGIWYKTIQSEPLRYPWFEGMEIDRRHVVALLRMRSGHIPSNKFKYLMGKSSSPNCETCGVIEDIYHVLMECDRNIQERQGLPALGSEIGACNSILASPLSEGAKILCRLLWMCE</sequence>
<dbReference type="CDD" id="cd09276">
    <property type="entry name" value="Rnase_HI_RT_non_LTR"/>
    <property type="match status" value="1"/>
</dbReference>
<reference evidence="3" key="1">
    <citation type="submission" date="2023-03" db="EMBL/GenBank/DDBJ databases">
        <title>Chromosome-level genomes of two armyworms, Mythimna separata and Mythimna loreyi, provide insights into the biosynthesis and reception of sex pheromones.</title>
        <authorList>
            <person name="Zhao H."/>
        </authorList>
    </citation>
    <scope>NUCLEOTIDE SEQUENCE</scope>
    <source>
        <strain evidence="3">BeijingLab</strain>
        <tissue evidence="3">Pupa</tissue>
    </source>
</reference>
<dbReference type="InterPro" id="IPR000477">
    <property type="entry name" value="RT_dom"/>
</dbReference>
<evidence type="ECO:0008006" key="5">
    <source>
        <dbReference type="Google" id="ProtNLM"/>
    </source>
</evidence>